<gene>
    <name evidence="2" type="ORF">IPOD504_LOCUS17723</name>
</gene>
<evidence type="ECO:0000256" key="1">
    <source>
        <dbReference type="SAM" id="Phobius"/>
    </source>
</evidence>
<keyword evidence="1" id="KW-0472">Membrane</keyword>
<name>A0ABN8J6Z1_9NEOP</name>
<keyword evidence="1" id="KW-1133">Transmembrane helix</keyword>
<accession>A0ABN8J6Z1</accession>
<keyword evidence="3" id="KW-1185">Reference proteome</keyword>
<comment type="caution">
    <text evidence="2">The sequence shown here is derived from an EMBL/GenBank/DDBJ whole genome shotgun (WGS) entry which is preliminary data.</text>
</comment>
<evidence type="ECO:0000313" key="3">
    <source>
        <dbReference type="Proteomes" id="UP000837857"/>
    </source>
</evidence>
<protein>
    <submittedName>
        <fullName evidence="2">Uncharacterized protein</fullName>
    </submittedName>
</protein>
<organism evidence="2 3">
    <name type="scientific">Iphiclides podalirius</name>
    <name type="common">scarce swallowtail</name>
    <dbReference type="NCBI Taxonomy" id="110791"/>
    <lineage>
        <taxon>Eukaryota</taxon>
        <taxon>Metazoa</taxon>
        <taxon>Ecdysozoa</taxon>
        <taxon>Arthropoda</taxon>
        <taxon>Hexapoda</taxon>
        <taxon>Insecta</taxon>
        <taxon>Pterygota</taxon>
        <taxon>Neoptera</taxon>
        <taxon>Endopterygota</taxon>
        <taxon>Lepidoptera</taxon>
        <taxon>Glossata</taxon>
        <taxon>Ditrysia</taxon>
        <taxon>Papilionoidea</taxon>
        <taxon>Papilionidae</taxon>
        <taxon>Papilioninae</taxon>
        <taxon>Iphiclides</taxon>
    </lineage>
</organism>
<dbReference type="Proteomes" id="UP000837857">
    <property type="component" value="Unassembled WGS sequence"/>
</dbReference>
<feature type="non-terminal residue" evidence="2">
    <location>
        <position position="104"/>
    </location>
</feature>
<sequence>MSSSRQTSGLDARKINAELLRLQTFTNGASVSQMLEDTENSNDIDKRLERLEYRIAIHFTFCCLPYYWTLLAFTRVLGGRPTAITPYTILVQLWLDPWGTPFSF</sequence>
<feature type="transmembrane region" description="Helical" evidence="1">
    <location>
        <begin position="55"/>
        <end position="77"/>
    </location>
</feature>
<evidence type="ECO:0000313" key="2">
    <source>
        <dbReference type="EMBL" id="CAH2079562.1"/>
    </source>
</evidence>
<proteinExistence type="predicted"/>
<keyword evidence="1" id="KW-0812">Transmembrane</keyword>
<reference evidence="2" key="1">
    <citation type="submission" date="2022-03" db="EMBL/GenBank/DDBJ databases">
        <authorList>
            <person name="Martin H S."/>
        </authorList>
    </citation>
    <scope>NUCLEOTIDE SEQUENCE [LARGE SCALE GENOMIC DNA]</scope>
</reference>
<dbReference type="EMBL" id="CAKOGK010000079">
    <property type="protein sequence ID" value="CAH2079562.1"/>
    <property type="molecule type" value="Genomic_DNA"/>
</dbReference>